<dbReference type="InterPro" id="IPR009012">
    <property type="entry name" value="GrpE_head"/>
</dbReference>
<dbReference type="Gene3D" id="3.90.20.20">
    <property type="match status" value="1"/>
</dbReference>
<evidence type="ECO:0000313" key="8">
    <source>
        <dbReference type="Proteomes" id="UP000176273"/>
    </source>
</evidence>
<dbReference type="GO" id="GO:0042803">
    <property type="term" value="F:protein homodimerization activity"/>
    <property type="evidence" value="ECO:0007669"/>
    <property type="project" value="InterPro"/>
</dbReference>
<evidence type="ECO:0000256" key="6">
    <source>
        <dbReference type="SAM" id="MobiDB-lite"/>
    </source>
</evidence>
<dbReference type="STRING" id="1798468.A2110_01160"/>
<comment type="similarity">
    <text evidence="1 3 5">Belongs to the GrpE family.</text>
</comment>
<comment type="caution">
    <text evidence="7">The sequence shown here is derived from an EMBL/GenBank/DDBJ whole genome shotgun (WGS) entry which is preliminary data.</text>
</comment>
<evidence type="ECO:0000256" key="4">
    <source>
        <dbReference type="RuleBase" id="RU000639"/>
    </source>
</evidence>
<evidence type="ECO:0000256" key="3">
    <source>
        <dbReference type="HAMAP-Rule" id="MF_01151"/>
    </source>
</evidence>
<dbReference type="InterPro" id="IPR000740">
    <property type="entry name" value="GrpE"/>
</dbReference>
<dbReference type="HAMAP" id="MF_01151">
    <property type="entry name" value="GrpE"/>
    <property type="match status" value="1"/>
</dbReference>
<name>A0A1F6BIM8_9BACT</name>
<dbReference type="GO" id="GO:0005737">
    <property type="term" value="C:cytoplasm"/>
    <property type="evidence" value="ECO:0007669"/>
    <property type="project" value="UniProtKB-SubCell"/>
</dbReference>
<dbReference type="PRINTS" id="PR00773">
    <property type="entry name" value="GRPEPROTEIN"/>
</dbReference>
<dbReference type="GO" id="GO:0000774">
    <property type="term" value="F:adenyl-nucleotide exchange factor activity"/>
    <property type="evidence" value="ECO:0007669"/>
    <property type="project" value="InterPro"/>
</dbReference>
<evidence type="ECO:0000256" key="1">
    <source>
        <dbReference type="ARBA" id="ARBA00009054"/>
    </source>
</evidence>
<evidence type="ECO:0000256" key="5">
    <source>
        <dbReference type="RuleBase" id="RU004478"/>
    </source>
</evidence>
<dbReference type="Proteomes" id="UP000176273">
    <property type="component" value="Unassembled WGS sequence"/>
</dbReference>
<dbReference type="EMBL" id="MFKH01000016">
    <property type="protein sequence ID" value="OGG36795.1"/>
    <property type="molecule type" value="Genomic_DNA"/>
</dbReference>
<dbReference type="InterPro" id="IPR013805">
    <property type="entry name" value="GrpE_CC"/>
</dbReference>
<dbReference type="GO" id="GO:0006457">
    <property type="term" value="P:protein folding"/>
    <property type="evidence" value="ECO:0007669"/>
    <property type="project" value="InterPro"/>
</dbReference>
<dbReference type="PROSITE" id="PS01071">
    <property type="entry name" value="GRPE"/>
    <property type="match status" value="1"/>
</dbReference>
<dbReference type="Pfam" id="PF01025">
    <property type="entry name" value="GrpE"/>
    <property type="match status" value="1"/>
</dbReference>
<gene>
    <name evidence="3" type="primary">grpE</name>
    <name evidence="7" type="ORF">A2110_01160</name>
</gene>
<comment type="subunit">
    <text evidence="3">Homodimer.</text>
</comment>
<sequence>MDKEKLKKCEEEREEYLNGWKRARADLINYKRDESERLKEMEGRGADRVVRELITVMDGFEEGVRETKDEGMRIVYGELVRALGRCGVKEICPGEGDRFNPKEHEATGETESDAPEGTVARVERKGYEREGAVLRAAQVILSKSRKSQKNNQ</sequence>
<dbReference type="AlphaFoldDB" id="A0A1F6BIM8"/>
<dbReference type="SUPFAM" id="SSF51064">
    <property type="entry name" value="Head domain of nucleotide exchange factor GrpE"/>
    <property type="match status" value="1"/>
</dbReference>
<dbReference type="PANTHER" id="PTHR21237">
    <property type="entry name" value="GRPE PROTEIN"/>
    <property type="match status" value="1"/>
</dbReference>
<evidence type="ECO:0000256" key="2">
    <source>
        <dbReference type="ARBA" id="ARBA00023186"/>
    </source>
</evidence>
<keyword evidence="3 4" id="KW-0346">Stress response</keyword>
<feature type="region of interest" description="Disordered" evidence="6">
    <location>
        <begin position="94"/>
        <end position="119"/>
    </location>
</feature>
<keyword evidence="3" id="KW-0963">Cytoplasm</keyword>
<dbReference type="Gene3D" id="2.30.22.10">
    <property type="entry name" value="Head domain of nucleotide exchange factor GrpE"/>
    <property type="match status" value="1"/>
</dbReference>
<organism evidence="7 8">
    <name type="scientific">Candidatus Jorgensenbacteria bacterium GWA1_54_12</name>
    <dbReference type="NCBI Taxonomy" id="1798468"/>
    <lineage>
        <taxon>Bacteria</taxon>
        <taxon>Candidatus Joergenseniibacteriota</taxon>
    </lineage>
</organism>
<evidence type="ECO:0000313" key="7">
    <source>
        <dbReference type="EMBL" id="OGG36795.1"/>
    </source>
</evidence>
<dbReference type="SUPFAM" id="SSF58014">
    <property type="entry name" value="Coiled-coil domain of nucleotide exchange factor GrpE"/>
    <property type="match status" value="1"/>
</dbReference>
<comment type="function">
    <text evidence="3 4">Participates actively in the response to hyperosmotic and heat shock by preventing the aggregation of stress-denatured proteins, in association with DnaK and GrpE. It is the nucleotide exchange factor for DnaK and may function as a thermosensor. Unfolded proteins bind initially to DnaJ; upon interaction with the DnaJ-bound protein, DnaK hydrolyzes its bound ATP, resulting in the formation of a stable complex. GrpE releases ADP from DnaK; ATP binding to DnaK triggers the release of the substrate protein, thus completing the reaction cycle. Several rounds of ATP-dependent interactions between DnaJ, DnaK and GrpE are required for fully efficient folding.</text>
</comment>
<dbReference type="GO" id="GO:0051082">
    <property type="term" value="F:unfolded protein binding"/>
    <property type="evidence" value="ECO:0007669"/>
    <property type="project" value="TreeGrafter"/>
</dbReference>
<comment type="subcellular location">
    <subcellularLocation>
        <location evidence="3">Cytoplasm</location>
    </subcellularLocation>
</comment>
<dbReference type="PANTHER" id="PTHR21237:SF23">
    <property type="entry name" value="GRPE PROTEIN HOMOLOG, MITOCHONDRIAL"/>
    <property type="match status" value="1"/>
</dbReference>
<proteinExistence type="inferred from homology"/>
<protein>
    <recommendedName>
        <fullName evidence="3 4">Protein GrpE</fullName>
    </recommendedName>
    <alternativeName>
        <fullName evidence="3">HSP-70 cofactor</fullName>
    </alternativeName>
</protein>
<keyword evidence="2 3" id="KW-0143">Chaperone</keyword>
<feature type="compositionally biased region" description="Basic and acidic residues" evidence="6">
    <location>
        <begin position="95"/>
        <end position="107"/>
    </location>
</feature>
<dbReference type="GO" id="GO:0051087">
    <property type="term" value="F:protein-folding chaperone binding"/>
    <property type="evidence" value="ECO:0007669"/>
    <property type="project" value="InterPro"/>
</dbReference>
<reference evidence="7 8" key="1">
    <citation type="journal article" date="2016" name="Nat. Commun.">
        <title>Thousands of microbial genomes shed light on interconnected biogeochemical processes in an aquifer system.</title>
        <authorList>
            <person name="Anantharaman K."/>
            <person name="Brown C.T."/>
            <person name="Hug L.A."/>
            <person name="Sharon I."/>
            <person name="Castelle C.J."/>
            <person name="Probst A.J."/>
            <person name="Thomas B.C."/>
            <person name="Singh A."/>
            <person name="Wilkins M.J."/>
            <person name="Karaoz U."/>
            <person name="Brodie E.L."/>
            <person name="Williams K.H."/>
            <person name="Hubbard S.S."/>
            <person name="Banfield J.F."/>
        </authorList>
    </citation>
    <scope>NUCLEOTIDE SEQUENCE [LARGE SCALE GENOMIC DNA]</scope>
</reference>
<accession>A0A1F6BIM8</accession>